<evidence type="ECO:0000313" key="4">
    <source>
        <dbReference type="Proteomes" id="UP000627984"/>
    </source>
</evidence>
<organism evidence="3 4">
    <name type="scientific">Planomonospora parontospora</name>
    <dbReference type="NCBI Taxonomy" id="58119"/>
    <lineage>
        <taxon>Bacteria</taxon>
        <taxon>Bacillati</taxon>
        <taxon>Actinomycetota</taxon>
        <taxon>Actinomycetes</taxon>
        <taxon>Streptosporangiales</taxon>
        <taxon>Streptosporangiaceae</taxon>
        <taxon>Planomonospora</taxon>
    </lineage>
</organism>
<keyword evidence="1" id="KW-0808">Transferase</keyword>
<dbReference type="PANTHER" id="PTHR35526">
    <property type="entry name" value="ANTI-SIGMA-F FACTOR RSBW-RELATED"/>
    <property type="match status" value="1"/>
</dbReference>
<dbReference type="SUPFAM" id="SSF55874">
    <property type="entry name" value="ATPase domain of HSP90 chaperone/DNA topoisomerase II/histidine kinase"/>
    <property type="match status" value="1"/>
</dbReference>
<dbReference type="GO" id="GO:0004674">
    <property type="term" value="F:protein serine/threonine kinase activity"/>
    <property type="evidence" value="ECO:0007669"/>
    <property type="project" value="UniProtKB-KW"/>
</dbReference>
<proteinExistence type="predicted"/>
<dbReference type="EMBL" id="BMQD01000001">
    <property type="protein sequence ID" value="GGK44935.1"/>
    <property type="molecule type" value="Genomic_DNA"/>
</dbReference>
<reference evidence="3" key="1">
    <citation type="journal article" date="2014" name="Int. J. Syst. Evol. Microbiol.">
        <title>Complete genome sequence of Corynebacterium casei LMG S-19264T (=DSM 44701T), isolated from a smear-ripened cheese.</title>
        <authorList>
            <consortium name="US DOE Joint Genome Institute (JGI-PGF)"/>
            <person name="Walter F."/>
            <person name="Albersmeier A."/>
            <person name="Kalinowski J."/>
            <person name="Ruckert C."/>
        </authorList>
    </citation>
    <scope>NUCLEOTIDE SEQUENCE</scope>
    <source>
        <strain evidence="3">JCM 3093</strain>
    </source>
</reference>
<accession>A0AA37BBB9</accession>
<feature type="domain" description="Histidine kinase/HSP90-like ATPase" evidence="2">
    <location>
        <begin position="30"/>
        <end position="131"/>
    </location>
</feature>
<name>A0AA37BBB9_9ACTN</name>
<evidence type="ECO:0000313" key="3">
    <source>
        <dbReference type="EMBL" id="GGK44935.1"/>
    </source>
</evidence>
<dbReference type="InterPro" id="IPR003594">
    <property type="entry name" value="HATPase_dom"/>
</dbReference>
<sequence length="165" mass="18292">MFTERAPAPAPGRPGERFRMIAWCLPPDSAARRARELLRDHLSRFSTTADVLADLEVVTTELATNAVSYAPGPYELRILHDHGVPVRVEVVDTGAGAELIEHLLDRPVVVPDHIDELELGGRGLRIVTELTYGRCGAQWTRLCGTGQTGTSVWFDLPVPRKMDRR</sequence>
<evidence type="ECO:0000256" key="1">
    <source>
        <dbReference type="ARBA" id="ARBA00022527"/>
    </source>
</evidence>
<dbReference type="PANTHER" id="PTHR35526:SF3">
    <property type="entry name" value="ANTI-SIGMA-F FACTOR RSBW"/>
    <property type="match status" value="1"/>
</dbReference>
<keyword evidence="1" id="KW-0723">Serine/threonine-protein kinase</keyword>
<dbReference type="AlphaFoldDB" id="A0AA37BBB9"/>
<reference evidence="3" key="2">
    <citation type="submission" date="2022-09" db="EMBL/GenBank/DDBJ databases">
        <authorList>
            <person name="Sun Q."/>
            <person name="Ohkuma M."/>
        </authorList>
    </citation>
    <scope>NUCLEOTIDE SEQUENCE</scope>
    <source>
        <strain evidence="3">JCM 3093</strain>
    </source>
</reference>
<dbReference type="CDD" id="cd16936">
    <property type="entry name" value="HATPase_RsbW-like"/>
    <property type="match status" value="1"/>
</dbReference>
<keyword evidence="1" id="KW-0418">Kinase</keyword>
<dbReference type="Proteomes" id="UP000627984">
    <property type="component" value="Unassembled WGS sequence"/>
</dbReference>
<evidence type="ECO:0000259" key="2">
    <source>
        <dbReference type="Pfam" id="PF13581"/>
    </source>
</evidence>
<gene>
    <name evidence="3" type="ORF">GCM10010126_00580</name>
</gene>
<dbReference type="InterPro" id="IPR036890">
    <property type="entry name" value="HATPase_C_sf"/>
</dbReference>
<dbReference type="InterPro" id="IPR050267">
    <property type="entry name" value="Anti-sigma-factor_SerPK"/>
</dbReference>
<dbReference type="Gene3D" id="3.30.565.10">
    <property type="entry name" value="Histidine kinase-like ATPase, C-terminal domain"/>
    <property type="match status" value="1"/>
</dbReference>
<dbReference type="Pfam" id="PF13581">
    <property type="entry name" value="HATPase_c_2"/>
    <property type="match status" value="1"/>
</dbReference>
<comment type="caution">
    <text evidence="3">The sequence shown here is derived from an EMBL/GenBank/DDBJ whole genome shotgun (WGS) entry which is preliminary data.</text>
</comment>
<dbReference type="RefSeq" id="WP_191892943.1">
    <property type="nucleotide sequence ID" value="NZ_BMQD01000001.1"/>
</dbReference>
<protein>
    <recommendedName>
        <fullName evidence="2">Histidine kinase/HSP90-like ATPase domain-containing protein</fullName>
    </recommendedName>
</protein>